<dbReference type="AlphaFoldDB" id="A0A9D1MIP4"/>
<comment type="catalytic activity">
    <reaction evidence="6 7">
        <text>Release of N-terminal amino acids, preferentially methionine, from peptides and arylamides.</text>
        <dbReference type="EC" id="3.4.11.18"/>
    </reaction>
</comment>
<sequence length="251" mass="27026">MVTVKSESEIAVMKKAGAILADVLALVEEHAKPGVTTKYLDKLAYEYIIRQNAVPSFLNYDGFPATLCLSIDDEIVHGIPSDKRVLEEGMLLKVDGGVGIGGLHTDAARSVAIGRISAEKAQLARCCKECFFEGIKVLKDGARLGDYGAVCQKYAESHGYGVVRELVGHGIGATVHEDPSIPNYGMRGRGMRVVSGMTLAIEPMINLGTRRVVQTEGDDWTILTADGKPSAHYENTVVIRPEGVEIITLKA</sequence>
<dbReference type="GO" id="GO:0046872">
    <property type="term" value="F:metal ion binding"/>
    <property type="evidence" value="ECO:0007669"/>
    <property type="project" value="UniProtKB-UniRule"/>
</dbReference>
<dbReference type="HAMAP" id="MF_01974">
    <property type="entry name" value="MetAP_1"/>
    <property type="match status" value="1"/>
</dbReference>
<dbReference type="InterPro" id="IPR000994">
    <property type="entry name" value="Pept_M24"/>
</dbReference>
<feature type="binding site" evidence="6">
    <location>
        <position position="169"/>
    </location>
    <ligand>
        <name>a divalent metal cation</name>
        <dbReference type="ChEBI" id="CHEBI:60240"/>
        <label>2</label>
        <note>catalytic</note>
    </ligand>
</feature>
<feature type="domain" description="Peptidase M24" evidence="8">
    <location>
        <begin position="12"/>
        <end position="240"/>
    </location>
</feature>
<dbReference type="PRINTS" id="PR00599">
    <property type="entry name" value="MAPEPTIDASE"/>
</dbReference>
<keyword evidence="3 6" id="KW-0645">Protease</keyword>
<feature type="binding site" evidence="6">
    <location>
        <position position="234"/>
    </location>
    <ligand>
        <name>a divalent metal cation</name>
        <dbReference type="ChEBI" id="CHEBI:60240"/>
        <label>1</label>
    </ligand>
</feature>
<feature type="binding site" evidence="6">
    <location>
        <position position="202"/>
    </location>
    <ligand>
        <name>a divalent metal cation</name>
        <dbReference type="ChEBI" id="CHEBI:60240"/>
        <label>2</label>
        <note>catalytic</note>
    </ligand>
</feature>
<dbReference type="GO" id="GO:0005829">
    <property type="term" value="C:cytosol"/>
    <property type="evidence" value="ECO:0007669"/>
    <property type="project" value="TreeGrafter"/>
</dbReference>
<evidence type="ECO:0000313" key="9">
    <source>
        <dbReference type="EMBL" id="HIU60749.1"/>
    </source>
</evidence>
<evidence type="ECO:0000256" key="5">
    <source>
        <dbReference type="ARBA" id="ARBA00022801"/>
    </source>
</evidence>
<accession>A0A9D1MIP4</accession>
<dbReference type="Pfam" id="PF00557">
    <property type="entry name" value="Peptidase_M24"/>
    <property type="match status" value="1"/>
</dbReference>
<gene>
    <name evidence="6 9" type="primary">map</name>
    <name evidence="9" type="ORF">IAB05_05105</name>
</gene>
<dbReference type="EC" id="3.4.11.18" evidence="6 7"/>
<dbReference type="Gene3D" id="3.90.230.10">
    <property type="entry name" value="Creatinase/methionine aminopeptidase superfamily"/>
    <property type="match status" value="1"/>
</dbReference>
<dbReference type="NCBIfam" id="TIGR00500">
    <property type="entry name" value="met_pdase_I"/>
    <property type="match status" value="1"/>
</dbReference>
<dbReference type="PANTHER" id="PTHR43330:SF27">
    <property type="entry name" value="METHIONINE AMINOPEPTIDASE"/>
    <property type="match status" value="1"/>
</dbReference>
<reference evidence="9" key="2">
    <citation type="journal article" date="2021" name="PeerJ">
        <title>Extensive microbial diversity within the chicken gut microbiome revealed by metagenomics and culture.</title>
        <authorList>
            <person name="Gilroy R."/>
            <person name="Ravi A."/>
            <person name="Getino M."/>
            <person name="Pursley I."/>
            <person name="Horton D.L."/>
            <person name="Alikhan N.F."/>
            <person name="Baker D."/>
            <person name="Gharbi K."/>
            <person name="Hall N."/>
            <person name="Watson M."/>
            <person name="Adriaenssens E.M."/>
            <person name="Foster-Nyarko E."/>
            <person name="Jarju S."/>
            <person name="Secka A."/>
            <person name="Antonio M."/>
            <person name="Oren A."/>
            <person name="Chaudhuri R.R."/>
            <person name="La Ragione R."/>
            <person name="Hildebrand F."/>
            <person name="Pallen M.J."/>
        </authorList>
    </citation>
    <scope>NUCLEOTIDE SEQUENCE</scope>
    <source>
        <strain evidence="9">18911</strain>
    </source>
</reference>
<evidence type="ECO:0000256" key="7">
    <source>
        <dbReference type="RuleBase" id="RU003653"/>
    </source>
</evidence>
<evidence type="ECO:0000256" key="6">
    <source>
        <dbReference type="HAMAP-Rule" id="MF_01974"/>
    </source>
</evidence>
<feature type="binding site" evidence="6">
    <location>
        <position position="176"/>
    </location>
    <ligand>
        <name>substrate</name>
    </ligand>
</feature>
<name>A0A9D1MIP4_9FIRM</name>
<feature type="binding site" evidence="6">
    <location>
        <position position="234"/>
    </location>
    <ligand>
        <name>a divalent metal cation</name>
        <dbReference type="ChEBI" id="CHEBI:60240"/>
        <label>2</label>
        <note>catalytic</note>
    </ligand>
</feature>
<reference evidence="9" key="1">
    <citation type="submission" date="2020-10" db="EMBL/GenBank/DDBJ databases">
        <authorList>
            <person name="Gilroy R."/>
        </authorList>
    </citation>
    <scope>NUCLEOTIDE SEQUENCE</scope>
    <source>
        <strain evidence="9">18911</strain>
    </source>
</reference>
<dbReference type="SUPFAM" id="SSF55920">
    <property type="entry name" value="Creatinase/aminopeptidase"/>
    <property type="match status" value="1"/>
</dbReference>
<dbReference type="CDD" id="cd01086">
    <property type="entry name" value="MetAP1"/>
    <property type="match status" value="1"/>
</dbReference>
<dbReference type="GO" id="GO:0004239">
    <property type="term" value="F:initiator methionyl aminopeptidase activity"/>
    <property type="evidence" value="ECO:0007669"/>
    <property type="project" value="UniProtKB-UniRule"/>
</dbReference>
<proteinExistence type="inferred from homology"/>
<evidence type="ECO:0000256" key="4">
    <source>
        <dbReference type="ARBA" id="ARBA00022723"/>
    </source>
</evidence>
<feature type="binding site" evidence="6">
    <location>
        <position position="106"/>
    </location>
    <ligand>
        <name>a divalent metal cation</name>
        <dbReference type="ChEBI" id="CHEBI:60240"/>
        <label>1</label>
    </ligand>
</feature>
<comment type="similarity">
    <text evidence="6">Belongs to the peptidase M24A family. Methionine aminopeptidase type 1 subfamily.</text>
</comment>
<organism evidence="9 10">
    <name type="scientific">Candidatus Stercoripulliclostridium merdigallinarum</name>
    <dbReference type="NCBI Taxonomy" id="2840951"/>
    <lineage>
        <taxon>Bacteria</taxon>
        <taxon>Bacillati</taxon>
        <taxon>Bacillota</taxon>
        <taxon>Clostridia</taxon>
        <taxon>Eubacteriales</taxon>
        <taxon>Candidatus Stercoripulliclostridium</taxon>
    </lineage>
</organism>
<evidence type="ECO:0000256" key="1">
    <source>
        <dbReference type="ARBA" id="ARBA00002521"/>
    </source>
</evidence>
<evidence type="ECO:0000256" key="3">
    <source>
        <dbReference type="ARBA" id="ARBA00022670"/>
    </source>
</evidence>
<dbReference type="InterPro" id="IPR002467">
    <property type="entry name" value="Pept_M24A_MAP1"/>
</dbReference>
<comment type="caution">
    <text evidence="9">The sequence shown here is derived from an EMBL/GenBank/DDBJ whole genome shotgun (WGS) entry which is preliminary data.</text>
</comment>
<dbReference type="GO" id="GO:0070006">
    <property type="term" value="F:metalloaminopeptidase activity"/>
    <property type="evidence" value="ECO:0007669"/>
    <property type="project" value="UniProtKB-UniRule"/>
</dbReference>
<evidence type="ECO:0000259" key="8">
    <source>
        <dbReference type="Pfam" id="PF00557"/>
    </source>
</evidence>
<feature type="binding site" evidence="6">
    <location>
        <position position="106"/>
    </location>
    <ligand>
        <name>a divalent metal cation</name>
        <dbReference type="ChEBI" id="CHEBI:60240"/>
        <label>2</label>
        <note>catalytic</note>
    </ligand>
</feature>
<keyword evidence="4 6" id="KW-0479">Metal-binding</keyword>
<feature type="binding site" evidence="6">
    <location>
        <position position="77"/>
    </location>
    <ligand>
        <name>substrate</name>
    </ligand>
</feature>
<protein>
    <recommendedName>
        <fullName evidence="6 7">Methionine aminopeptidase</fullName>
        <shortName evidence="6">MAP</shortName>
        <shortName evidence="6">MetAP</shortName>
        <ecNumber evidence="6 7">3.4.11.18</ecNumber>
    </recommendedName>
    <alternativeName>
        <fullName evidence="6">Peptidase M</fullName>
    </alternativeName>
</protein>
<feature type="binding site" evidence="6">
    <location>
        <position position="95"/>
    </location>
    <ligand>
        <name>a divalent metal cation</name>
        <dbReference type="ChEBI" id="CHEBI:60240"/>
        <label>1</label>
    </ligand>
</feature>
<comment type="subunit">
    <text evidence="6">Monomer.</text>
</comment>
<evidence type="ECO:0000256" key="2">
    <source>
        <dbReference type="ARBA" id="ARBA00022438"/>
    </source>
</evidence>
<keyword evidence="2 6" id="KW-0031">Aminopeptidase</keyword>
<keyword evidence="5 6" id="KW-0378">Hydrolase</keyword>
<evidence type="ECO:0000313" key="10">
    <source>
        <dbReference type="Proteomes" id="UP000824094"/>
    </source>
</evidence>
<comment type="cofactor">
    <cofactor evidence="6">
        <name>Co(2+)</name>
        <dbReference type="ChEBI" id="CHEBI:48828"/>
    </cofactor>
    <cofactor evidence="6">
        <name>Zn(2+)</name>
        <dbReference type="ChEBI" id="CHEBI:29105"/>
    </cofactor>
    <cofactor evidence="6">
        <name>Mn(2+)</name>
        <dbReference type="ChEBI" id="CHEBI:29035"/>
    </cofactor>
    <cofactor evidence="6">
        <name>Fe(2+)</name>
        <dbReference type="ChEBI" id="CHEBI:29033"/>
    </cofactor>
    <text evidence="6">Binds 2 divalent metal cations per subunit. Has a high-affinity and a low affinity metal-binding site. The true nature of the physiological cofactor is under debate. The enzyme is active with cobalt, zinc, manganese or divalent iron ions. Most likely, methionine aminopeptidases function as mononuclear Fe(2+)-metalloproteases under physiological conditions, and the catalytically relevant metal-binding site has been assigned to the histidine-containing high-affinity site.</text>
</comment>
<dbReference type="GO" id="GO:0006508">
    <property type="term" value="P:proteolysis"/>
    <property type="evidence" value="ECO:0007669"/>
    <property type="project" value="UniProtKB-KW"/>
</dbReference>
<dbReference type="InterPro" id="IPR036005">
    <property type="entry name" value="Creatinase/aminopeptidase-like"/>
</dbReference>
<dbReference type="EMBL" id="DVNF01000151">
    <property type="protein sequence ID" value="HIU60749.1"/>
    <property type="molecule type" value="Genomic_DNA"/>
</dbReference>
<dbReference type="InterPro" id="IPR001714">
    <property type="entry name" value="Pept_M24_MAP"/>
</dbReference>
<comment type="function">
    <text evidence="1 6">Removes the N-terminal methionine from nascent proteins. The N-terminal methionine is often cleaved when the second residue in the primary sequence is small and uncharged (Met-Ala-, Cys, Gly, Pro, Ser, Thr, or Val). Requires deformylation of the N(alpha)-formylated initiator methionine before it can be hydrolyzed.</text>
</comment>
<dbReference type="PANTHER" id="PTHR43330">
    <property type="entry name" value="METHIONINE AMINOPEPTIDASE"/>
    <property type="match status" value="1"/>
</dbReference>
<dbReference type="Proteomes" id="UP000824094">
    <property type="component" value="Unassembled WGS sequence"/>
</dbReference>